<feature type="compositionally biased region" description="Basic and acidic residues" evidence="1">
    <location>
        <begin position="15"/>
        <end position="27"/>
    </location>
</feature>
<accession>A0A6J0M2D1</accession>
<dbReference type="KEGG" id="rsz:108837993"/>
<feature type="compositionally biased region" description="Polar residues" evidence="1">
    <location>
        <begin position="322"/>
        <end position="334"/>
    </location>
</feature>
<evidence type="ECO:0000313" key="3">
    <source>
        <dbReference type="Proteomes" id="UP000504610"/>
    </source>
</evidence>
<feature type="compositionally biased region" description="Basic and acidic residues" evidence="1">
    <location>
        <begin position="364"/>
        <end position="386"/>
    </location>
</feature>
<dbReference type="InterPro" id="IPR025558">
    <property type="entry name" value="DUF4283"/>
</dbReference>
<gene>
    <name evidence="4" type="primary">LOC108837993</name>
</gene>
<dbReference type="InterPro" id="IPR040256">
    <property type="entry name" value="At4g02000-like"/>
</dbReference>
<dbReference type="GeneID" id="108837993"/>
<sequence length="542" mass="60059">MTARVLGGDFEGLSEEGKDATMEDIGGKGRPPGDPPDNSGSWLQKVVGSSVGGMPVPEEAVGEDFVESRLRLEFPNGEDGEPVITIEDEVLMAMNNLWKRCMIVRVLGRNVPISSLNRKLKELWKPKGSMFVVDLPRQFFMVRFELEEEYMAALSGGPWRAFGSYLMVQAWTPEFDPLKDDIVTTPVWVRLSHIPVNFYHKTILMGIAKGLGRPIKVDGTTLKFERARFARICVEVNINKPLKGSVMINGERYYVSYEGISAICSTCGMYGHLVHACPRNATEKAPSQVINREIVNHVSTEAKEMDEGFIQGKQARRKPEQSRQTGSSMQSNRGRNMVGSKTREARKGNSGKEIKVSNRFGSLVEEREKEELTKDTGRVDENKENEDTVNLSSEDLSRVRGKAIAFGHNEKNMQFTATEKKGSQQVARLGPKEKKGSILRGPHFQKSKLKPIGPTRGLIYGPARGELDLSVSGKRLRVEKESIGRPGGVFAGDRESGENEKNCQTCERRIIQEILAPSATPILDESEAGGGRLEEGSKSMEA</sequence>
<feature type="compositionally biased region" description="Basic and acidic residues" evidence="1">
    <location>
        <begin position="532"/>
        <end position="542"/>
    </location>
</feature>
<dbReference type="Proteomes" id="UP000504610">
    <property type="component" value="Chromosome 2"/>
</dbReference>
<feature type="region of interest" description="Disordered" evidence="1">
    <location>
        <begin position="1"/>
        <end position="42"/>
    </location>
</feature>
<feature type="region of interest" description="Disordered" evidence="1">
    <location>
        <begin position="306"/>
        <end position="390"/>
    </location>
</feature>
<reference evidence="4" key="2">
    <citation type="submission" date="2025-08" db="UniProtKB">
        <authorList>
            <consortium name="RefSeq"/>
        </authorList>
    </citation>
    <scope>IDENTIFICATION</scope>
    <source>
        <tissue evidence="4">Leaf</tissue>
    </source>
</reference>
<reference evidence="3" key="1">
    <citation type="journal article" date="2019" name="Database">
        <title>The radish genome database (RadishGD): an integrated information resource for radish genomics.</title>
        <authorList>
            <person name="Yu H.J."/>
            <person name="Baek S."/>
            <person name="Lee Y.J."/>
            <person name="Cho A."/>
            <person name="Mun J.H."/>
        </authorList>
    </citation>
    <scope>NUCLEOTIDE SEQUENCE [LARGE SCALE GENOMIC DNA]</scope>
    <source>
        <strain evidence="3">cv. WK10039</strain>
    </source>
</reference>
<keyword evidence="3" id="KW-1185">Reference proteome</keyword>
<feature type="compositionally biased region" description="Basic and acidic residues" evidence="1">
    <location>
        <begin position="341"/>
        <end position="356"/>
    </location>
</feature>
<feature type="region of interest" description="Disordered" evidence="1">
    <location>
        <begin position="517"/>
        <end position="542"/>
    </location>
</feature>
<evidence type="ECO:0000256" key="1">
    <source>
        <dbReference type="SAM" id="MobiDB-lite"/>
    </source>
</evidence>
<evidence type="ECO:0000313" key="4">
    <source>
        <dbReference type="RefSeq" id="XP_018466482.2"/>
    </source>
</evidence>
<dbReference type="OrthoDB" id="1056523at2759"/>
<feature type="domain" description="DUF4283" evidence="2">
    <location>
        <begin position="95"/>
        <end position="177"/>
    </location>
</feature>
<dbReference type="PANTHER" id="PTHR31286:SF99">
    <property type="entry name" value="DUF4283 DOMAIN-CONTAINING PROTEIN"/>
    <property type="match status" value="1"/>
</dbReference>
<dbReference type="PANTHER" id="PTHR31286">
    <property type="entry name" value="GLYCINE-RICH CELL WALL STRUCTURAL PROTEIN 1.8-LIKE"/>
    <property type="match status" value="1"/>
</dbReference>
<evidence type="ECO:0000259" key="2">
    <source>
        <dbReference type="Pfam" id="PF14111"/>
    </source>
</evidence>
<dbReference type="RefSeq" id="XP_018466482.2">
    <property type="nucleotide sequence ID" value="XM_018610980.2"/>
</dbReference>
<name>A0A6J0M2D1_RAPSA</name>
<protein>
    <submittedName>
        <fullName evidence="4">Uncharacterized protein LOC108837993</fullName>
    </submittedName>
</protein>
<dbReference type="Pfam" id="PF14111">
    <property type="entry name" value="DUF4283"/>
    <property type="match status" value="1"/>
</dbReference>
<organism evidence="3 4">
    <name type="scientific">Raphanus sativus</name>
    <name type="common">Radish</name>
    <name type="synonym">Raphanus raphanistrum var. sativus</name>
    <dbReference type="NCBI Taxonomy" id="3726"/>
    <lineage>
        <taxon>Eukaryota</taxon>
        <taxon>Viridiplantae</taxon>
        <taxon>Streptophyta</taxon>
        <taxon>Embryophyta</taxon>
        <taxon>Tracheophyta</taxon>
        <taxon>Spermatophyta</taxon>
        <taxon>Magnoliopsida</taxon>
        <taxon>eudicotyledons</taxon>
        <taxon>Gunneridae</taxon>
        <taxon>Pentapetalae</taxon>
        <taxon>rosids</taxon>
        <taxon>malvids</taxon>
        <taxon>Brassicales</taxon>
        <taxon>Brassicaceae</taxon>
        <taxon>Brassiceae</taxon>
        <taxon>Raphanus</taxon>
    </lineage>
</organism>
<dbReference type="AlphaFoldDB" id="A0A6J0M2D1"/>
<proteinExistence type="predicted"/>